<dbReference type="AlphaFoldDB" id="V8QUK9"/>
<dbReference type="InterPro" id="IPR010359">
    <property type="entry name" value="IrrE_HExxH"/>
</dbReference>
<gene>
    <name evidence="2" type="ORF">W822_09320</name>
</gene>
<dbReference type="PANTHER" id="PTHR43236">
    <property type="entry name" value="ANTITOXIN HIGA1"/>
    <property type="match status" value="1"/>
</dbReference>
<feature type="domain" description="IrrE N-terminal-like" evidence="1">
    <location>
        <begin position="34"/>
        <end position="156"/>
    </location>
</feature>
<dbReference type="OrthoDB" id="9794834at2"/>
<dbReference type="Gene3D" id="1.10.10.2910">
    <property type="match status" value="1"/>
</dbReference>
<name>V8QUK9_9BURK</name>
<sequence length="281" mass="31674">MTASIGERAEELIADLGISSPEELDIEAIAFDSQVEVVYEPMTGCEASLVGYRHRAIATINPSGVRGRERFSVAHELGHWHLHRGRSFRCRVDDPDTNLSSDRVLEREADSFAAHLLLPRPLFNPMIKSFGKPTFQQLICVANDFETSIMTTALRLANVNTQPVIVACYDRNGKRWAIPAQDIPTRWRLNEELDEDSFTYDLLHYGKECPGLGKQPADVWFINNDAGEYEVQEQCLISTKGTALVLLYLESSMFEVGPDWDVGRKYNEHGSYISRKKPAVP</sequence>
<protein>
    <recommendedName>
        <fullName evidence="1">IrrE N-terminal-like domain-containing protein</fullName>
    </recommendedName>
</protein>
<evidence type="ECO:0000313" key="2">
    <source>
        <dbReference type="EMBL" id="ETF03013.1"/>
    </source>
</evidence>
<reference evidence="2 3" key="1">
    <citation type="journal article" date="2014" name="Genome Announc.">
        <title>Draft Genome Sequence of Advenella kashmirensis Strain W13003, a Polycyclic Aromatic Hydrocarbon-Degrading Bacterium.</title>
        <authorList>
            <person name="Wang X."/>
            <person name="Jin D."/>
            <person name="Zhou L."/>
            <person name="Wu L."/>
            <person name="An W."/>
            <person name="Zhao L."/>
        </authorList>
    </citation>
    <scope>NUCLEOTIDE SEQUENCE [LARGE SCALE GENOMIC DNA]</scope>
    <source>
        <strain evidence="2 3">W13003</strain>
    </source>
</reference>
<dbReference type="Proteomes" id="UP000018733">
    <property type="component" value="Unassembled WGS sequence"/>
</dbReference>
<comment type="caution">
    <text evidence="2">The sequence shown here is derived from an EMBL/GenBank/DDBJ whole genome shotgun (WGS) entry which is preliminary data.</text>
</comment>
<evidence type="ECO:0000259" key="1">
    <source>
        <dbReference type="Pfam" id="PF06114"/>
    </source>
</evidence>
<dbReference type="PANTHER" id="PTHR43236:SF2">
    <property type="entry name" value="BLL0069 PROTEIN"/>
    <property type="match status" value="1"/>
</dbReference>
<accession>V8QUK9</accession>
<organism evidence="2 3">
    <name type="scientific">Advenella kashmirensis W13003</name>
    <dbReference type="NCBI Taxonomy" id="1424334"/>
    <lineage>
        <taxon>Bacteria</taxon>
        <taxon>Pseudomonadati</taxon>
        <taxon>Pseudomonadota</taxon>
        <taxon>Betaproteobacteria</taxon>
        <taxon>Burkholderiales</taxon>
        <taxon>Alcaligenaceae</taxon>
    </lineage>
</organism>
<dbReference type="STRING" id="1424334.W822_09320"/>
<dbReference type="Pfam" id="PF06114">
    <property type="entry name" value="Peptidase_M78"/>
    <property type="match status" value="1"/>
</dbReference>
<dbReference type="eggNOG" id="COG2856">
    <property type="taxonomic scope" value="Bacteria"/>
</dbReference>
<proteinExistence type="predicted"/>
<dbReference type="HOGENOM" id="CLU_075752_0_0_4"/>
<keyword evidence="3" id="KW-1185">Reference proteome</keyword>
<dbReference type="EMBL" id="AYXT01000009">
    <property type="protein sequence ID" value="ETF03013.1"/>
    <property type="molecule type" value="Genomic_DNA"/>
</dbReference>
<dbReference type="InterPro" id="IPR052345">
    <property type="entry name" value="Rad_response_metalloprotease"/>
</dbReference>
<dbReference type="RefSeq" id="WP_024004837.1">
    <property type="nucleotide sequence ID" value="NZ_KI650979.1"/>
</dbReference>
<evidence type="ECO:0000313" key="3">
    <source>
        <dbReference type="Proteomes" id="UP000018733"/>
    </source>
</evidence>